<dbReference type="Pfam" id="PF00076">
    <property type="entry name" value="RRM_1"/>
    <property type="match status" value="3"/>
</dbReference>
<keyword evidence="3" id="KW-0677">Repeat</keyword>
<comment type="similarity">
    <text evidence="7">Belongs to the polyadenylate-binding RBP47 family.</text>
</comment>
<dbReference type="InterPro" id="IPR000504">
    <property type="entry name" value="RRM_dom"/>
</dbReference>
<evidence type="ECO:0000256" key="1">
    <source>
        <dbReference type="ARBA" id="ARBA00004123"/>
    </source>
</evidence>
<proteinExistence type="inferred from homology"/>
<evidence type="ECO:0000256" key="6">
    <source>
        <dbReference type="ARBA" id="ARBA00057395"/>
    </source>
</evidence>
<comment type="subcellular location">
    <subcellularLocation>
        <location evidence="2">Cytoplasmic granule</location>
    </subcellularLocation>
    <subcellularLocation>
        <location evidence="1">Nucleus</location>
    </subcellularLocation>
</comment>
<sequence>MRTIALSGSDAEESEETGDARTLWMGDLAPWMDESFLLGLFQGTGSLVTVKVIRNKATQKSECYGFIEFAKGSAAQAVLNTFNSQPIPNTKQTFRLNWAACGATKALVEAGGPDHSVFVGDLAPDVTDYVLQESFRQFFPSVRSAKVITDPVTGRSKGYGFVRFGSEGERDRALGDMMGHLISNRPIRVSIATAKKNPSGMPSANAVSANAPHPSDFDPTNTTLFIGGLSASVTEEQLHALFGRFGEIIYVKVPPGKGCGFVQYVHRPVAETAMKAMQSQALGGAPIRISWGRSSSAAGRGASAAAAPSFSQYPSAATPYSGYSGYEGTPYAGYSGGVHASAHDPFAAYHSYSQHAQPQHSSAEASAYQQAFQPQQGLYSGQHLGAAAGTVTGSSSLHAHITGGSLASPDSLFDPLAALDVDKLNAAYMARHTGPLIGSHMHQH</sequence>
<comment type="subunit">
    <text evidence="8">Interacts with the poly(A) tail of mRNA in nucleus.</text>
</comment>
<feature type="domain" description="RRM" evidence="10">
    <location>
        <begin position="21"/>
        <end position="101"/>
    </location>
</feature>
<dbReference type="InterPro" id="IPR012677">
    <property type="entry name" value="Nucleotide-bd_a/b_plait_sf"/>
</dbReference>
<keyword evidence="12" id="KW-1185">Reference proteome</keyword>
<evidence type="ECO:0000256" key="4">
    <source>
        <dbReference type="ARBA" id="ARBA00022884"/>
    </source>
</evidence>
<gene>
    <name evidence="11" type="ORF">WJX73_001938</name>
</gene>
<dbReference type="FunFam" id="3.30.70.330:FF:000144">
    <property type="entry name" value="Polyadenylate-binding protein RBP47B"/>
    <property type="match status" value="1"/>
</dbReference>
<dbReference type="EMBL" id="JALJOQ010000009">
    <property type="protein sequence ID" value="KAK9812059.1"/>
    <property type="molecule type" value="Genomic_DNA"/>
</dbReference>
<dbReference type="GO" id="GO:0005829">
    <property type="term" value="C:cytosol"/>
    <property type="evidence" value="ECO:0007669"/>
    <property type="project" value="TreeGrafter"/>
</dbReference>
<comment type="caution">
    <text evidence="11">The sequence shown here is derived from an EMBL/GenBank/DDBJ whole genome shotgun (WGS) entry which is preliminary data.</text>
</comment>
<dbReference type="PANTHER" id="PTHR47640">
    <property type="entry name" value="TRNA SELENOCYSTEINE 1-ASSOCIATED PROTEIN 1-RELATED-RELATED"/>
    <property type="match status" value="1"/>
</dbReference>
<evidence type="ECO:0000313" key="12">
    <source>
        <dbReference type="Proteomes" id="UP001465755"/>
    </source>
</evidence>
<evidence type="ECO:0000256" key="9">
    <source>
        <dbReference type="PROSITE-ProRule" id="PRU00176"/>
    </source>
</evidence>
<dbReference type="FunFam" id="3.30.70.330:FF:000159">
    <property type="entry name" value="tRNA selenocysteine 1-associated protein 1"/>
    <property type="match status" value="1"/>
</dbReference>
<evidence type="ECO:0000259" key="10">
    <source>
        <dbReference type="PROSITE" id="PS50102"/>
    </source>
</evidence>
<evidence type="ECO:0000256" key="2">
    <source>
        <dbReference type="ARBA" id="ARBA00004463"/>
    </source>
</evidence>
<dbReference type="PANTHER" id="PTHR47640:SF10">
    <property type="entry name" value="TRNA SELENOCYSTEINE 1-ASSOCIATED PROTEIN 1-RELATED"/>
    <property type="match status" value="1"/>
</dbReference>
<dbReference type="AlphaFoldDB" id="A0AAW1PV88"/>
<reference evidence="11 12" key="1">
    <citation type="journal article" date="2024" name="Nat. Commun.">
        <title>Phylogenomics reveals the evolutionary origins of lichenization in chlorophyte algae.</title>
        <authorList>
            <person name="Puginier C."/>
            <person name="Libourel C."/>
            <person name="Otte J."/>
            <person name="Skaloud P."/>
            <person name="Haon M."/>
            <person name="Grisel S."/>
            <person name="Petersen M."/>
            <person name="Berrin J.G."/>
            <person name="Delaux P.M."/>
            <person name="Dal Grande F."/>
            <person name="Keller J."/>
        </authorList>
    </citation>
    <scope>NUCLEOTIDE SEQUENCE [LARGE SCALE GENOMIC DNA]</scope>
    <source>
        <strain evidence="11 12">SAG 2036</strain>
    </source>
</reference>
<feature type="domain" description="RRM" evidence="10">
    <location>
        <begin position="115"/>
        <end position="194"/>
    </location>
</feature>
<evidence type="ECO:0000256" key="8">
    <source>
        <dbReference type="ARBA" id="ARBA00063471"/>
    </source>
</evidence>
<comment type="function">
    <text evidence="6">Heterogeneous nuclear ribonucleoprotein (hnRNP)-protein binding the poly(A) tail of mRNA and probably involved in some steps of pre-mRNA maturation.</text>
</comment>
<keyword evidence="5" id="KW-0539">Nucleus</keyword>
<dbReference type="Proteomes" id="UP001465755">
    <property type="component" value="Unassembled WGS sequence"/>
</dbReference>
<dbReference type="PROSITE" id="PS50102">
    <property type="entry name" value="RRM"/>
    <property type="match status" value="3"/>
</dbReference>
<dbReference type="Gene3D" id="3.30.70.330">
    <property type="match status" value="3"/>
</dbReference>
<organism evidence="11 12">
    <name type="scientific">Symbiochloris irregularis</name>
    <dbReference type="NCBI Taxonomy" id="706552"/>
    <lineage>
        <taxon>Eukaryota</taxon>
        <taxon>Viridiplantae</taxon>
        <taxon>Chlorophyta</taxon>
        <taxon>core chlorophytes</taxon>
        <taxon>Trebouxiophyceae</taxon>
        <taxon>Trebouxiales</taxon>
        <taxon>Trebouxiaceae</taxon>
        <taxon>Symbiochloris</taxon>
    </lineage>
</organism>
<dbReference type="SUPFAM" id="SSF54928">
    <property type="entry name" value="RNA-binding domain, RBD"/>
    <property type="match status" value="2"/>
</dbReference>
<dbReference type="GO" id="GO:0005634">
    <property type="term" value="C:nucleus"/>
    <property type="evidence" value="ECO:0007669"/>
    <property type="project" value="UniProtKB-SubCell"/>
</dbReference>
<dbReference type="CDD" id="cd12344">
    <property type="entry name" value="RRM1_SECp43_like"/>
    <property type="match status" value="1"/>
</dbReference>
<evidence type="ECO:0000256" key="5">
    <source>
        <dbReference type="ARBA" id="ARBA00023242"/>
    </source>
</evidence>
<protein>
    <recommendedName>
        <fullName evidence="10">RRM domain-containing protein</fullName>
    </recommendedName>
</protein>
<evidence type="ECO:0000313" key="11">
    <source>
        <dbReference type="EMBL" id="KAK9812059.1"/>
    </source>
</evidence>
<dbReference type="SMART" id="SM00360">
    <property type="entry name" value="RRM"/>
    <property type="match status" value="3"/>
</dbReference>
<feature type="domain" description="RRM" evidence="10">
    <location>
        <begin position="222"/>
        <end position="294"/>
    </location>
</feature>
<dbReference type="GO" id="GO:0003729">
    <property type="term" value="F:mRNA binding"/>
    <property type="evidence" value="ECO:0007669"/>
    <property type="project" value="InterPro"/>
</dbReference>
<evidence type="ECO:0000256" key="3">
    <source>
        <dbReference type="ARBA" id="ARBA00022737"/>
    </source>
</evidence>
<dbReference type="InterPro" id="IPR035979">
    <property type="entry name" value="RBD_domain_sf"/>
</dbReference>
<evidence type="ECO:0000256" key="7">
    <source>
        <dbReference type="ARBA" id="ARBA00061069"/>
    </source>
</evidence>
<accession>A0AAW1PV88</accession>
<name>A0AAW1PV88_9CHLO</name>
<keyword evidence="4 9" id="KW-0694">RNA-binding</keyword>
<dbReference type="CDD" id="cd12345">
    <property type="entry name" value="RRM2_SECp43_like"/>
    <property type="match status" value="1"/>
</dbReference>
<dbReference type="InterPro" id="IPR050825">
    <property type="entry name" value="RBM42_RBP45_47-like"/>
</dbReference>